<reference evidence="1 2" key="1">
    <citation type="submission" date="2018-02" db="EMBL/GenBank/DDBJ databases">
        <title>Sphingobacterium KA21.</title>
        <authorList>
            <person name="Vasarhelyi B.M."/>
            <person name="Deshmukh S."/>
            <person name="Balint B."/>
            <person name="Kukolya J."/>
        </authorList>
    </citation>
    <scope>NUCLEOTIDE SEQUENCE [LARGE SCALE GENOMIC DNA]</scope>
    <source>
        <strain evidence="1 2">Ka21</strain>
    </source>
</reference>
<dbReference type="SUPFAM" id="SSF48208">
    <property type="entry name" value="Six-hairpin glycosidases"/>
    <property type="match status" value="1"/>
</dbReference>
<gene>
    <name evidence="1" type="ORF">C4F40_17435</name>
</gene>
<sequence>MYKDHLPLQDTTQAYIQAFKYRTYQVIYNETGTKDGIRLLSIMGILTLCVNLPNGRVVFCRIVDGRDIAPNAIQATKGKNKLRVRMETSNGTFEVDIETGQEAGLNLHYAVRFTPKEDVLIDDMPADLLILKRSSFSPAPEGEAYAEQMQIRSGIAFVDFGKSTPGCLFYFQNLGALNDYAEDVQVSLADTVKIKWPELGYTIPVSSTRSLRKGKKYILKDTFVLYHSNKPKDKFDVASSYLRMQEIVYRKIDRPTTKVQDYEQYLANCISDLYTYKGCWEQVEAQAYLNAYVSDYENPVEIMVQLAVLIPLLPICKKAESAKLDYIADTLIKTIPHFFDSKIKTFIRWLPKEENRLDGSEEQKEPRIMDSWYLHHPLLAISHLVRDGHVDEKIKDMFFQSVDYSVRVARNFKYKWPIFYDMDTLEVVKKEAGPGEGGEKDVAGMYAQLMLRAYELSKKKKYIDEAVRAVTRLRSYEHDILYQANNSSFAAEALLELWAITKQDRYLDLSVLFMSNILRNTSLWDRQYGNSKEYPSFFALFPLKDAPYSAVFEEHECLASAHRYLQMAYAYRAPLPEGIRALLPEYVKYACQRIPHYFPPLLPADILAPEVKSGYLDKDLWMPVEDLGDGWEPVGQVGQEVYGAGALFNLVNRHFFDLDKEGTRLFLEYPAVDMKRLKNSLSFRLTGIPAYSCRVWITSPSEKEYRLEVHGGEPQKEVIIRGKSILLKGGDRVTIHWG</sequence>
<comment type="caution">
    <text evidence="1">The sequence shown here is derived from an EMBL/GenBank/DDBJ whole genome shotgun (WGS) entry which is preliminary data.</text>
</comment>
<organism evidence="1 2">
    <name type="scientific">Sphingobacterium pedocola</name>
    <dbReference type="NCBI Taxonomy" id="2082722"/>
    <lineage>
        <taxon>Bacteria</taxon>
        <taxon>Pseudomonadati</taxon>
        <taxon>Bacteroidota</taxon>
        <taxon>Sphingobacteriia</taxon>
        <taxon>Sphingobacteriales</taxon>
        <taxon>Sphingobacteriaceae</taxon>
        <taxon>Sphingobacterium</taxon>
    </lineage>
</organism>
<dbReference type="RefSeq" id="WP_196938914.1">
    <property type="nucleotide sequence ID" value="NZ_MU158689.1"/>
</dbReference>
<evidence type="ECO:0008006" key="3">
    <source>
        <dbReference type="Google" id="ProtNLM"/>
    </source>
</evidence>
<evidence type="ECO:0000313" key="1">
    <source>
        <dbReference type="EMBL" id="MBE8722511.1"/>
    </source>
</evidence>
<dbReference type="EMBL" id="PSKQ01000024">
    <property type="protein sequence ID" value="MBE8722511.1"/>
    <property type="molecule type" value="Genomic_DNA"/>
</dbReference>
<protein>
    <recommendedName>
        <fullName evidence="3">Alpha-L-rhamnosidase six-hairpin glycosidase domain-containing protein</fullName>
    </recommendedName>
</protein>
<dbReference type="InterPro" id="IPR008928">
    <property type="entry name" value="6-hairpin_glycosidase_sf"/>
</dbReference>
<name>A0ABR9TB38_9SPHI</name>
<keyword evidence="2" id="KW-1185">Reference proteome</keyword>
<proteinExistence type="predicted"/>
<dbReference type="Proteomes" id="UP000618319">
    <property type="component" value="Unassembled WGS sequence"/>
</dbReference>
<evidence type="ECO:0000313" key="2">
    <source>
        <dbReference type="Proteomes" id="UP000618319"/>
    </source>
</evidence>
<accession>A0ABR9TB38</accession>